<name>A0A2U8UMA8_9CAUD</name>
<reference evidence="1 2" key="1">
    <citation type="submission" date="2018-04" db="EMBL/GenBank/DDBJ databases">
        <authorList>
            <person name="Fournier C.T."/>
            <person name="Kim C.J."/>
            <person name="Romero I.G."/>
            <person name="Sanchez M."/>
            <person name="Do N."/>
            <person name="Wu S."/>
            <person name="Mosier S.A."/>
            <person name="Wang J."/>
            <person name="Lund A."/>
            <person name="Moberg-Parker J."/>
            <person name="Stanton A.-C.J."/>
            <person name="Garlena R.A."/>
            <person name="Russell D.A."/>
            <person name="Pope W.H."/>
            <person name="Jacobs-Sera D."/>
            <person name="Hatfull G.F."/>
        </authorList>
    </citation>
    <scope>NUCLEOTIDE SEQUENCE [LARGE SCALE GENOMIC DNA]</scope>
</reference>
<dbReference type="Proteomes" id="UP000246514">
    <property type="component" value="Segment"/>
</dbReference>
<dbReference type="KEGG" id="vg:54992370"/>
<dbReference type="RefSeq" id="YP_009801844.1">
    <property type="nucleotide sequence ID" value="NC_047975.1"/>
</dbReference>
<dbReference type="GeneID" id="54992370"/>
<gene>
    <name evidence="1" type="primary">105</name>
    <name evidence="1" type="ORF">PBI_SQUASH_105</name>
</gene>
<organism evidence="1 2">
    <name type="scientific">Microbacterium phage Squash</name>
    <dbReference type="NCBI Taxonomy" id="2182357"/>
    <lineage>
        <taxon>Viruses</taxon>
        <taxon>Duplodnaviria</taxon>
        <taxon>Heunggongvirae</taxon>
        <taxon>Uroviricota</taxon>
        <taxon>Caudoviricetes</taxon>
        <taxon>Squashvirus</taxon>
        <taxon>Squashvirus squash</taxon>
    </lineage>
</organism>
<accession>A0A2U8UMA8</accession>
<dbReference type="EMBL" id="MH153813">
    <property type="protein sequence ID" value="AWN04723.1"/>
    <property type="molecule type" value="Genomic_DNA"/>
</dbReference>
<keyword evidence="2" id="KW-1185">Reference proteome</keyword>
<evidence type="ECO:0000313" key="1">
    <source>
        <dbReference type="EMBL" id="AWN04723.1"/>
    </source>
</evidence>
<proteinExistence type="predicted"/>
<protein>
    <submittedName>
        <fullName evidence="1">Uncharacterized protein</fullName>
    </submittedName>
</protein>
<sequence length="46" mass="4901">MPDIEPHHLAADADHIVVPDGPDPSNCLCGLAVYYTDAGELRHGFA</sequence>
<evidence type="ECO:0000313" key="2">
    <source>
        <dbReference type="Proteomes" id="UP000246514"/>
    </source>
</evidence>